<dbReference type="InterPro" id="IPR002376">
    <property type="entry name" value="Formyl_transf_N"/>
</dbReference>
<keyword evidence="3" id="KW-1185">Reference proteome</keyword>
<dbReference type="PANTHER" id="PTHR11138:SF5">
    <property type="entry name" value="METHIONYL-TRNA FORMYLTRANSFERASE, MITOCHONDRIAL"/>
    <property type="match status" value="1"/>
</dbReference>
<name>A0ABS7F764_9PROT</name>
<dbReference type="InterPro" id="IPR036477">
    <property type="entry name" value="Formyl_transf_N_sf"/>
</dbReference>
<evidence type="ECO:0000313" key="3">
    <source>
        <dbReference type="Proteomes" id="UP001519924"/>
    </source>
</evidence>
<evidence type="ECO:0000313" key="2">
    <source>
        <dbReference type="EMBL" id="MBW8271467.1"/>
    </source>
</evidence>
<protein>
    <recommendedName>
        <fullName evidence="1">Formyl transferase N-terminal domain-containing protein</fullName>
    </recommendedName>
</protein>
<organism evidence="2 3">
    <name type="scientific">Caldovatus aquaticus</name>
    <dbReference type="NCBI Taxonomy" id="2865671"/>
    <lineage>
        <taxon>Bacteria</taxon>
        <taxon>Pseudomonadati</taxon>
        <taxon>Pseudomonadota</taxon>
        <taxon>Alphaproteobacteria</taxon>
        <taxon>Acetobacterales</taxon>
        <taxon>Roseomonadaceae</taxon>
        <taxon>Caldovatus</taxon>
    </lineage>
</organism>
<dbReference type="Pfam" id="PF00551">
    <property type="entry name" value="Formyl_trans_N"/>
    <property type="match status" value="1"/>
</dbReference>
<dbReference type="PANTHER" id="PTHR11138">
    <property type="entry name" value="METHIONYL-TRNA FORMYLTRANSFERASE"/>
    <property type="match status" value="1"/>
</dbReference>
<reference evidence="2 3" key="1">
    <citation type="submission" date="2021-08" db="EMBL/GenBank/DDBJ databases">
        <title>Caldovatus sediminis gen. nov., sp. nov., a moderately thermophilic bacterium isolated from a hot spring.</title>
        <authorList>
            <person name="Hu C.-J."/>
            <person name="Li W.-J."/>
            <person name="Xian W.-D."/>
        </authorList>
    </citation>
    <scope>NUCLEOTIDE SEQUENCE [LARGE SCALE GENOMIC DNA]</scope>
    <source>
        <strain evidence="2 3">SYSU G05006</strain>
    </source>
</reference>
<proteinExistence type="predicted"/>
<dbReference type="Proteomes" id="UP001519924">
    <property type="component" value="Unassembled WGS sequence"/>
</dbReference>
<feature type="domain" description="Formyl transferase N-terminal" evidence="1">
    <location>
        <begin position="123"/>
        <end position="225"/>
    </location>
</feature>
<evidence type="ECO:0000259" key="1">
    <source>
        <dbReference type="Pfam" id="PF00551"/>
    </source>
</evidence>
<dbReference type="Gene3D" id="3.40.50.170">
    <property type="entry name" value="Formyl transferase, N-terminal domain"/>
    <property type="match status" value="1"/>
</dbReference>
<comment type="caution">
    <text evidence="2">The sequence shown here is derived from an EMBL/GenBank/DDBJ whole genome shotgun (WGS) entry which is preliminary data.</text>
</comment>
<accession>A0ABS7F764</accession>
<dbReference type="EMBL" id="JAHZUY010000108">
    <property type="protein sequence ID" value="MBW8271467.1"/>
    <property type="molecule type" value="Genomic_DNA"/>
</dbReference>
<sequence>MSPGAETTNPGGGPRRSRLRIALLTLESTASAAAVAAFARAQRERLALVGRSDPFRRAAGGMAGQLRRHLRRSGPRLLPWLALEFAVPRLLSALRLDDSGSLAACCRKAGVPMVTVEDVNGPRFHAALREARPDLIVTFHFDQILSAETIALAPRGGINVHPSLLPRHRGPMPVFWALQEEPPALGVTVHRLVPRIDAGPVLAQRPMPLPAGLSVAGAARALHALGAGLASEVLARIEAGTAEETATAPLAYCPFPSAAALRAARRRGLRLVDAADWRAARAVRL</sequence>
<gene>
    <name evidence="2" type="ORF">K1J50_18500</name>
</gene>
<dbReference type="SUPFAM" id="SSF53328">
    <property type="entry name" value="Formyltransferase"/>
    <property type="match status" value="1"/>
</dbReference>
<dbReference type="RefSeq" id="WP_220119222.1">
    <property type="nucleotide sequence ID" value="NZ_JAHZUY010000108.1"/>
</dbReference>